<feature type="non-terminal residue" evidence="6">
    <location>
        <position position="171"/>
    </location>
</feature>
<gene>
    <name evidence="6" type="ORF">S12H4_09128</name>
</gene>
<keyword evidence="3" id="KW-0408">Iron</keyword>
<dbReference type="InterPro" id="IPR050572">
    <property type="entry name" value="Fe-S_Ferredoxin"/>
</dbReference>
<name>X1SP33_9ZZZZ</name>
<dbReference type="InterPro" id="IPR017900">
    <property type="entry name" value="4Fe4S_Fe_S_CS"/>
</dbReference>
<dbReference type="SUPFAM" id="SSF54862">
    <property type="entry name" value="4Fe-4S ferredoxins"/>
    <property type="match status" value="1"/>
</dbReference>
<comment type="caution">
    <text evidence="6">The sequence shown here is derived from an EMBL/GenBank/DDBJ whole genome shotgun (WGS) entry which is preliminary data.</text>
</comment>
<evidence type="ECO:0000256" key="3">
    <source>
        <dbReference type="ARBA" id="ARBA00023004"/>
    </source>
</evidence>
<dbReference type="InterPro" id="IPR017896">
    <property type="entry name" value="4Fe4S_Fe-S-bd"/>
</dbReference>
<evidence type="ECO:0000313" key="6">
    <source>
        <dbReference type="EMBL" id="GAI69559.1"/>
    </source>
</evidence>
<dbReference type="InterPro" id="IPR029479">
    <property type="entry name" value="Nitroreductase"/>
</dbReference>
<proteinExistence type="predicted"/>
<feature type="domain" description="4Fe-4S ferredoxin-type" evidence="5">
    <location>
        <begin position="34"/>
        <end position="64"/>
    </location>
</feature>
<dbReference type="PROSITE" id="PS00198">
    <property type="entry name" value="4FE4S_FER_1"/>
    <property type="match status" value="1"/>
</dbReference>
<keyword evidence="4" id="KW-0411">Iron-sulfur</keyword>
<dbReference type="GO" id="GO:0016491">
    <property type="term" value="F:oxidoreductase activity"/>
    <property type="evidence" value="ECO:0007669"/>
    <property type="project" value="InterPro"/>
</dbReference>
<dbReference type="Pfam" id="PF13187">
    <property type="entry name" value="Fer4_9"/>
    <property type="match status" value="1"/>
</dbReference>
<evidence type="ECO:0000259" key="5">
    <source>
        <dbReference type="PROSITE" id="PS51379"/>
    </source>
</evidence>
<keyword evidence="1" id="KW-0004">4Fe-4S</keyword>
<protein>
    <recommendedName>
        <fullName evidence="5">4Fe-4S ferredoxin-type domain-containing protein</fullName>
    </recommendedName>
</protein>
<dbReference type="PANTHER" id="PTHR43687:SF1">
    <property type="entry name" value="FERREDOXIN III"/>
    <property type="match status" value="1"/>
</dbReference>
<dbReference type="PANTHER" id="PTHR43687">
    <property type="entry name" value="ADENYLYLSULFATE REDUCTASE, BETA SUBUNIT"/>
    <property type="match status" value="1"/>
</dbReference>
<dbReference type="GO" id="GO:0051539">
    <property type="term" value="F:4 iron, 4 sulfur cluster binding"/>
    <property type="evidence" value="ECO:0007669"/>
    <property type="project" value="UniProtKB-KW"/>
</dbReference>
<dbReference type="InterPro" id="IPR000415">
    <property type="entry name" value="Nitroreductase-like"/>
</dbReference>
<evidence type="ECO:0000256" key="1">
    <source>
        <dbReference type="ARBA" id="ARBA00022485"/>
    </source>
</evidence>
<feature type="domain" description="4Fe-4S ferredoxin-type" evidence="5">
    <location>
        <begin position="2"/>
        <end position="31"/>
    </location>
</feature>
<dbReference type="Pfam" id="PF00881">
    <property type="entry name" value="Nitroreductase"/>
    <property type="match status" value="1"/>
</dbReference>
<evidence type="ECO:0000256" key="4">
    <source>
        <dbReference type="ARBA" id="ARBA00023014"/>
    </source>
</evidence>
<dbReference type="AlphaFoldDB" id="X1SP33"/>
<reference evidence="6" key="1">
    <citation type="journal article" date="2014" name="Front. Microbiol.">
        <title>High frequency of phylogenetically diverse reductive dehalogenase-homologous genes in deep subseafloor sedimentary metagenomes.</title>
        <authorList>
            <person name="Kawai M."/>
            <person name="Futagami T."/>
            <person name="Toyoda A."/>
            <person name="Takaki Y."/>
            <person name="Nishi S."/>
            <person name="Hori S."/>
            <person name="Arai W."/>
            <person name="Tsubouchi T."/>
            <person name="Morono Y."/>
            <person name="Uchiyama I."/>
            <person name="Ito T."/>
            <person name="Fujiyama A."/>
            <person name="Inagaki F."/>
            <person name="Takami H."/>
        </authorList>
    </citation>
    <scope>NUCLEOTIDE SEQUENCE</scope>
    <source>
        <strain evidence="6">Expedition CK06-06</strain>
    </source>
</reference>
<evidence type="ECO:0000256" key="2">
    <source>
        <dbReference type="ARBA" id="ARBA00022723"/>
    </source>
</evidence>
<dbReference type="SUPFAM" id="SSF55469">
    <property type="entry name" value="FMN-dependent nitroreductase-like"/>
    <property type="match status" value="1"/>
</dbReference>
<keyword evidence="2" id="KW-0479">Metal-binding</keyword>
<organism evidence="6">
    <name type="scientific">marine sediment metagenome</name>
    <dbReference type="NCBI Taxonomy" id="412755"/>
    <lineage>
        <taxon>unclassified sequences</taxon>
        <taxon>metagenomes</taxon>
        <taxon>ecological metagenomes</taxon>
    </lineage>
</organism>
<accession>X1SP33</accession>
<dbReference type="Gene3D" id="3.30.70.20">
    <property type="match status" value="1"/>
</dbReference>
<dbReference type="GO" id="GO:0046872">
    <property type="term" value="F:metal ion binding"/>
    <property type="evidence" value="ECO:0007669"/>
    <property type="project" value="UniProtKB-KW"/>
</dbReference>
<dbReference type="EMBL" id="BARW01003647">
    <property type="protein sequence ID" value="GAI69559.1"/>
    <property type="molecule type" value="Genomic_DNA"/>
</dbReference>
<dbReference type="PROSITE" id="PS51379">
    <property type="entry name" value="4FE4S_FER_2"/>
    <property type="match status" value="2"/>
</dbReference>
<sequence>MPIIGIDYDKCISCEICISACPSLVYSKNNKADTKVIFDPEKKCILCGQCIAQCPEDAIIYENMGESFTFGEIGELSSLIPYENMFKFLAGNRSIRRYKKDKVPIEILNKVIKAMEYAPTAANMRPENFTLISDSDLIKKMSDAIVEEFSKDPSLKEQFSKQLEFHAKEMR</sequence>
<dbReference type="Gene3D" id="3.40.109.10">
    <property type="entry name" value="NADH Oxidase"/>
    <property type="match status" value="1"/>
</dbReference>